<dbReference type="PROSITE" id="PS51471">
    <property type="entry name" value="FE2OG_OXY"/>
    <property type="match status" value="1"/>
</dbReference>
<evidence type="ECO:0000313" key="4">
    <source>
        <dbReference type="Proteomes" id="UP000772434"/>
    </source>
</evidence>
<dbReference type="Pfam" id="PF13640">
    <property type="entry name" value="2OG-FeII_Oxy_3"/>
    <property type="match status" value="1"/>
</dbReference>
<gene>
    <name evidence="3" type="ORF">BDP27DRAFT_1299627</name>
</gene>
<comment type="similarity">
    <text evidence="1">Belongs to the iron/ascorbate-dependent oxidoreductase family.</text>
</comment>
<comment type="caution">
    <text evidence="3">The sequence shown here is derived from an EMBL/GenBank/DDBJ whole genome shotgun (WGS) entry which is preliminary data.</text>
</comment>
<name>A0A9P5PHJ3_9AGAR</name>
<keyword evidence="1" id="KW-0408">Iron</keyword>
<reference evidence="3" key="1">
    <citation type="submission" date="2020-11" db="EMBL/GenBank/DDBJ databases">
        <authorList>
            <consortium name="DOE Joint Genome Institute"/>
            <person name="Ahrendt S."/>
            <person name="Riley R."/>
            <person name="Andreopoulos W."/>
            <person name="Labutti K."/>
            <person name="Pangilinan J."/>
            <person name="Ruiz-Duenas F.J."/>
            <person name="Barrasa J.M."/>
            <person name="Sanchez-Garcia M."/>
            <person name="Camarero S."/>
            <person name="Miyauchi S."/>
            <person name="Serrano A."/>
            <person name="Linde D."/>
            <person name="Babiker R."/>
            <person name="Drula E."/>
            <person name="Ayuso-Fernandez I."/>
            <person name="Pacheco R."/>
            <person name="Padilla G."/>
            <person name="Ferreira P."/>
            <person name="Barriuso J."/>
            <person name="Kellner H."/>
            <person name="Castanera R."/>
            <person name="Alfaro M."/>
            <person name="Ramirez L."/>
            <person name="Pisabarro A.G."/>
            <person name="Kuo A."/>
            <person name="Tritt A."/>
            <person name="Lipzen A."/>
            <person name="He G."/>
            <person name="Yan M."/>
            <person name="Ng V."/>
            <person name="Cullen D."/>
            <person name="Martin F."/>
            <person name="Rosso M.-N."/>
            <person name="Henrissat B."/>
            <person name="Hibbett D."/>
            <person name="Martinez A.T."/>
            <person name="Grigoriev I.V."/>
        </authorList>
    </citation>
    <scope>NUCLEOTIDE SEQUENCE</scope>
    <source>
        <strain evidence="3">AH 40177</strain>
    </source>
</reference>
<dbReference type="InterPro" id="IPR044862">
    <property type="entry name" value="Pro_4_hyd_alph_FE2OG_OXY"/>
</dbReference>
<organism evidence="3 4">
    <name type="scientific">Rhodocollybia butyracea</name>
    <dbReference type="NCBI Taxonomy" id="206335"/>
    <lineage>
        <taxon>Eukaryota</taxon>
        <taxon>Fungi</taxon>
        <taxon>Dikarya</taxon>
        <taxon>Basidiomycota</taxon>
        <taxon>Agaricomycotina</taxon>
        <taxon>Agaricomycetes</taxon>
        <taxon>Agaricomycetidae</taxon>
        <taxon>Agaricales</taxon>
        <taxon>Marasmiineae</taxon>
        <taxon>Omphalotaceae</taxon>
        <taxon>Rhodocollybia</taxon>
    </lineage>
</organism>
<dbReference type="Gene3D" id="2.60.120.620">
    <property type="entry name" value="q2cbj1_9rhob like domain"/>
    <property type="match status" value="1"/>
</dbReference>
<keyword evidence="1" id="KW-0560">Oxidoreductase</keyword>
<dbReference type="OrthoDB" id="27483at2759"/>
<protein>
    <recommendedName>
        <fullName evidence="2">Fe2OG dioxygenase domain-containing protein</fullName>
    </recommendedName>
</protein>
<dbReference type="PANTHER" id="PTHR33099">
    <property type="entry name" value="FE2OG DIOXYGENASE DOMAIN-CONTAINING PROTEIN"/>
    <property type="match status" value="1"/>
</dbReference>
<dbReference type="AlphaFoldDB" id="A0A9P5PHJ3"/>
<dbReference type="InterPro" id="IPR005123">
    <property type="entry name" value="Oxoglu/Fe-dep_dioxygenase_dom"/>
</dbReference>
<keyword evidence="1" id="KW-0479">Metal-binding</keyword>
<accession>A0A9P5PHJ3</accession>
<dbReference type="Proteomes" id="UP000772434">
    <property type="component" value="Unassembled WGS sequence"/>
</dbReference>
<evidence type="ECO:0000256" key="1">
    <source>
        <dbReference type="RuleBase" id="RU003682"/>
    </source>
</evidence>
<dbReference type="GO" id="GO:0046872">
    <property type="term" value="F:metal ion binding"/>
    <property type="evidence" value="ECO:0007669"/>
    <property type="project" value="UniProtKB-KW"/>
</dbReference>
<evidence type="ECO:0000313" key="3">
    <source>
        <dbReference type="EMBL" id="KAF9063493.1"/>
    </source>
</evidence>
<evidence type="ECO:0000259" key="2">
    <source>
        <dbReference type="PROSITE" id="PS51471"/>
    </source>
</evidence>
<dbReference type="GO" id="GO:0016491">
    <property type="term" value="F:oxidoreductase activity"/>
    <property type="evidence" value="ECO:0007669"/>
    <property type="project" value="UniProtKB-KW"/>
</dbReference>
<proteinExistence type="inferred from homology"/>
<dbReference type="EMBL" id="JADNRY010000145">
    <property type="protein sequence ID" value="KAF9063493.1"/>
    <property type="molecule type" value="Genomic_DNA"/>
</dbReference>
<feature type="domain" description="Fe2OG dioxygenase" evidence="2">
    <location>
        <begin position="75"/>
        <end position="176"/>
    </location>
</feature>
<sequence>MANVTEGQLNSLISVCEAAAFGRGTETVLDESYRKALKLDLSQFSIPLDLASTPILHRIQQDLVDTDTTLRRHIRTEPYKLNIYDKGAFFKPHKDTPRAENMFGSLVIVFPTPHKGGELILTEKDQSWTFDAAQALSNSTPTEPELAFVAFYSDVTHEVRPVTSGARITLTFNLYFEDSTPESDLPAIPRVTDQSLTMKTAMTELLAEPRIVDGSVNTLCFGLSHSYPVKRDKEPGYDVQELSRYLKGSDALLFRVCKDLKLAPSLEVFHRGEEEFGYLGRDLLQPPYGEIESGLDELLEEGGMQKLDPSEMLWVTKSSGPGMKADYVAYGNEASLESVYGEICIVVHLEDD</sequence>
<dbReference type="PANTHER" id="PTHR33099:SF7">
    <property type="entry name" value="MYND-TYPE DOMAIN-CONTAINING PROTEIN"/>
    <property type="match status" value="1"/>
</dbReference>
<keyword evidence="4" id="KW-1185">Reference proteome</keyword>